<sequence length="118" mass="13596">MCVARVNKISIICMVYISLIIVFSRMKRRMCAAGIAAALDDVVRGHGHGRCAVGERRRTKVVDVNDHWNSNCLWIRMMQPTCSHHPVKYRHQLLHLGLYYASPLPVSLLSRNEDYIYK</sequence>
<evidence type="ECO:0000313" key="3">
    <source>
        <dbReference type="Proteomes" id="UP000015106"/>
    </source>
</evidence>
<accession>A0A8R7U6M1</accession>
<keyword evidence="1" id="KW-0472">Membrane</keyword>
<dbReference type="Proteomes" id="UP000015106">
    <property type="component" value="Chromosome 4"/>
</dbReference>
<keyword evidence="3" id="KW-1185">Reference proteome</keyword>
<dbReference type="Gramene" id="TuG1812G0400002004.01.T05">
    <property type="protein sequence ID" value="TuG1812G0400002004.01.T05"/>
    <property type="gene ID" value="TuG1812G0400002004.01"/>
</dbReference>
<proteinExistence type="predicted"/>
<keyword evidence="1" id="KW-0812">Transmembrane</keyword>
<protein>
    <submittedName>
        <fullName evidence="2">Uncharacterized protein</fullName>
    </submittedName>
</protein>
<dbReference type="EnsemblPlants" id="TuG1812G0400002004.01.T05">
    <property type="protein sequence ID" value="TuG1812G0400002004.01.T05"/>
    <property type="gene ID" value="TuG1812G0400002004.01"/>
</dbReference>
<dbReference type="AlphaFoldDB" id="A0A8R7U6M1"/>
<evidence type="ECO:0000313" key="2">
    <source>
        <dbReference type="EnsemblPlants" id="TuG1812G0400002004.01.T04"/>
    </source>
</evidence>
<organism evidence="2 3">
    <name type="scientific">Triticum urartu</name>
    <name type="common">Red wild einkorn</name>
    <name type="synonym">Crithodium urartu</name>
    <dbReference type="NCBI Taxonomy" id="4572"/>
    <lineage>
        <taxon>Eukaryota</taxon>
        <taxon>Viridiplantae</taxon>
        <taxon>Streptophyta</taxon>
        <taxon>Embryophyta</taxon>
        <taxon>Tracheophyta</taxon>
        <taxon>Spermatophyta</taxon>
        <taxon>Magnoliopsida</taxon>
        <taxon>Liliopsida</taxon>
        <taxon>Poales</taxon>
        <taxon>Poaceae</taxon>
        <taxon>BOP clade</taxon>
        <taxon>Pooideae</taxon>
        <taxon>Triticodae</taxon>
        <taxon>Triticeae</taxon>
        <taxon>Triticinae</taxon>
        <taxon>Triticum</taxon>
    </lineage>
</organism>
<reference evidence="2" key="3">
    <citation type="submission" date="2022-06" db="UniProtKB">
        <authorList>
            <consortium name="EnsemblPlants"/>
        </authorList>
    </citation>
    <scope>IDENTIFICATION</scope>
</reference>
<dbReference type="EnsemblPlants" id="TuG1812G0400002004.01.T04">
    <property type="protein sequence ID" value="TuG1812G0400002004.01.T04"/>
    <property type="gene ID" value="TuG1812G0400002004.01"/>
</dbReference>
<dbReference type="Gramene" id="TuG1812G0400002004.01.T03">
    <property type="protein sequence ID" value="TuG1812G0400002004.01.T03"/>
    <property type="gene ID" value="TuG1812G0400002004.01"/>
</dbReference>
<evidence type="ECO:0000256" key="1">
    <source>
        <dbReference type="SAM" id="Phobius"/>
    </source>
</evidence>
<reference evidence="3" key="1">
    <citation type="journal article" date="2013" name="Nature">
        <title>Draft genome of the wheat A-genome progenitor Triticum urartu.</title>
        <authorList>
            <person name="Ling H.Q."/>
            <person name="Zhao S."/>
            <person name="Liu D."/>
            <person name="Wang J."/>
            <person name="Sun H."/>
            <person name="Zhang C."/>
            <person name="Fan H."/>
            <person name="Li D."/>
            <person name="Dong L."/>
            <person name="Tao Y."/>
            <person name="Gao C."/>
            <person name="Wu H."/>
            <person name="Li Y."/>
            <person name="Cui Y."/>
            <person name="Guo X."/>
            <person name="Zheng S."/>
            <person name="Wang B."/>
            <person name="Yu K."/>
            <person name="Liang Q."/>
            <person name="Yang W."/>
            <person name="Lou X."/>
            <person name="Chen J."/>
            <person name="Feng M."/>
            <person name="Jian J."/>
            <person name="Zhang X."/>
            <person name="Luo G."/>
            <person name="Jiang Y."/>
            <person name="Liu J."/>
            <person name="Wang Z."/>
            <person name="Sha Y."/>
            <person name="Zhang B."/>
            <person name="Wu H."/>
            <person name="Tang D."/>
            <person name="Shen Q."/>
            <person name="Xue P."/>
            <person name="Zou S."/>
            <person name="Wang X."/>
            <person name="Liu X."/>
            <person name="Wang F."/>
            <person name="Yang Y."/>
            <person name="An X."/>
            <person name="Dong Z."/>
            <person name="Zhang K."/>
            <person name="Zhang X."/>
            <person name="Luo M.C."/>
            <person name="Dvorak J."/>
            <person name="Tong Y."/>
            <person name="Wang J."/>
            <person name="Yang H."/>
            <person name="Li Z."/>
            <person name="Wang D."/>
            <person name="Zhang A."/>
            <person name="Wang J."/>
        </authorList>
    </citation>
    <scope>NUCLEOTIDE SEQUENCE</scope>
    <source>
        <strain evidence="3">cv. G1812</strain>
    </source>
</reference>
<dbReference type="Gramene" id="TuG1812G0400002004.01.T04">
    <property type="protein sequence ID" value="TuG1812G0400002004.01.T04"/>
    <property type="gene ID" value="TuG1812G0400002004.01"/>
</dbReference>
<dbReference type="EnsemblPlants" id="TuG1812G0400002004.01.T03">
    <property type="protein sequence ID" value="TuG1812G0400002004.01.T03"/>
    <property type="gene ID" value="TuG1812G0400002004.01"/>
</dbReference>
<dbReference type="Gramene" id="TuG1812G0400002004.01.T06">
    <property type="protein sequence ID" value="TuG1812G0400002004.01.T06"/>
    <property type="gene ID" value="TuG1812G0400002004.01"/>
</dbReference>
<reference evidence="2" key="2">
    <citation type="submission" date="2018-03" db="EMBL/GenBank/DDBJ databases">
        <title>The Triticum urartu genome reveals the dynamic nature of wheat genome evolution.</title>
        <authorList>
            <person name="Ling H."/>
            <person name="Ma B."/>
            <person name="Shi X."/>
            <person name="Liu H."/>
            <person name="Dong L."/>
            <person name="Sun H."/>
            <person name="Cao Y."/>
            <person name="Gao Q."/>
            <person name="Zheng S."/>
            <person name="Li Y."/>
            <person name="Yu Y."/>
            <person name="Du H."/>
            <person name="Qi M."/>
            <person name="Li Y."/>
            <person name="Yu H."/>
            <person name="Cui Y."/>
            <person name="Wang N."/>
            <person name="Chen C."/>
            <person name="Wu H."/>
            <person name="Zhao Y."/>
            <person name="Zhang J."/>
            <person name="Li Y."/>
            <person name="Zhou W."/>
            <person name="Zhang B."/>
            <person name="Hu W."/>
            <person name="Eijk M."/>
            <person name="Tang J."/>
            <person name="Witsenboer H."/>
            <person name="Zhao S."/>
            <person name="Li Z."/>
            <person name="Zhang A."/>
            <person name="Wang D."/>
            <person name="Liang C."/>
        </authorList>
    </citation>
    <scope>NUCLEOTIDE SEQUENCE [LARGE SCALE GENOMIC DNA]</scope>
    <source>
        <strain evidence="2">cv. G1812</strain>
    </source>
</reference>
<feature type="transmembrane region" description="Helical" evidence="1">
    <location>
        <begin position="6"/>
        <end position="23"/>
    </location>
</feature>
<keyword evidence="1" id="KW-1133">Transmembrane helix</keyword>
<dbReference type="EnsemblPlants" id="TuG1812G0400002004.01.T02">
    <property type="protein sequence ID" value="TuG1812G0400002004.01.T02"/>
    <property type="gene ID" value="TuG1812G0400002004.01"/>
</dbReference>
<dbReference type="EnsemblPlants" id="TuG1812G0400002004.01.T06">
    <property type="protein sequence ID" value="TuG1812G0400002004.01.T06"/>
    <property type="gene ID" value="TuG1812G0400002004.01"/>
</dbReference>
<dbReference type="Gramene" id="TuG1812G0400002004.01.T02">
    <property type="protein sequence ID" value="TuG1812G0400002004.01.T02"/>
    <property type="gene ID" value="TuG1812G0400002004.01"/>
</dbReference>
<name>A0A8R7U6M1_TRIUA</name>